<dbReference type="Pfam" id="PF04552">
    <property type="entry name" value="Sigma54_DBD"/>
    <property type="match status" value="1"/>
</dbReference>
<dbReference type="GO" id="GO:0016987">
    <property type="term" value="F:sigma factor activity"/>
    <property type="evidence" value="ECO:0007669"/>
    <property type="project" value="UniProtKB-KW"/>
</dbReference>
<evidence type="ECO:0000259" key="12">
    <source>
        <dbReference type="Pfam" id="PF04963"/>
    </source>
</evidence>
<keyword evidence="8 9" id="KW-0804">Transcription</keyword>
<dbReference type="NCBIfam" id="TIGR02395">
    <property type="entry name" value="rpoN_sigma"/>
    <property type="match status" value="1"/>
</dbReference>
<dbReference type="NCBIfam" id="NF009118">
    <property type="entry name" value="PRK12469.1"/>
    <property type="match status" value="1"/>
</dbReference>
<keyword evidence="5 9" id="KW-0805">Transcription regulation</keyword>
<dbReference type="PROSITE" id="PS50044">
    <property type="entry name" value="SIGMA54_3"/>
    <property type="match status" value="1"/>
</dbReference>
<keyword evidence="2 9" id="KW-0240">DNA-directed RNA polymerase</keyword>
<comment type="similarity">
    <text evidence="1 9">Belongs to the sigma-54 factor family.</text>
</comment>
<dbReference type="InterPro" id="IPR007634">
    <property type="entry name" value="RNA_pol_sigma_54_DNA-bd"/>
</dbReference>
<dbReference type="GO" id="GO:0016779">
    <property type="term" value="F:nucleotidyltransferase activity"/>
    <property type="evidence" value="ECO:0007669"/>
    <property type="project" value="UniProtKB-KW"/>
</dbReference>
<dbReference type="InterPro" id="IPR000394">
    <property type="entry name" value="RNA_pol_sigma_54"/>
</dbReference>
<feature type="compositionally biased region" description="Basic and acidic residues" evidence="10">
    <location>
        <begin position="46"/>
        <end position="72"/>
    </location>
</feature>
<dbReference type="Proteomes" id="UP000544872">
    <property type="component" value="Unassembled WGS sequence"/>
</dbReference>
<feature type="domain" description="RNA polymerase sigma factor 54 DNA-binding" evidence="11">
    <location>
        <begin position="341"/>
        <end position="500"/>
    </location>
</feature>
<keyword evidence="4 9" id="KW-0548">Nucleotidyltransferase</keyword>
<dbReference type="AlphaFoldDB" id="A0A7X0DKL4"/>
<dbReference type="NCBIfam" id="NF004596">
    <property type="entry name" value="PRK05932.1-3"/>
    <property type="match status" value="1"/>
</dbReference>
<sequence>MALQPRLDLRQAQTLVMTPQLQQAIKLLQLSNLELTAFVEQELERNPMLERDERPAESFEDRVPAEQRRDADTGVVVDQDPGRGADAPLDVEIDNSYDEGSPYEGPSYDPDTSLGSWDSAGSGGRSDFSGDERAFDETLAQSVSLRDHLIEQLELDISSPADRMVGMALIDSLDDAGWLVADLEEIADGLGTTRAHVEAVLARVQKFDPSGLFARSLKECLALQLADRNRLDPAIQCLLDHLDLLARRDYTSLMRLCRVDVDDMQDMIGEIRALDPKPAVRFGGGPAEPVVPDVLVRPGPGGDGLDGAWIIELNPDTLPRVLLNNRYYARVSRAASREDKSFITETFQTASWLVKALDQRANTILKVSTEIIRQQNRFLEIGVGGLRPLILRDIAEAVDLHESTVSRVTSNKYIATPRGVFELKYFFTQAINAADGGDAHSAEAVRHRIKALIDAESPDAILSDDTLVEILRTEGIEIARRTVAKYREGMKIPSSVQRRREKSVKGLLKTR</sequence>
<keyword evidence="3 9" id="KW-0808">Transferase</keyword>
<gene>
    <name evidence="13" type="ORF">FHS48_000439</name>
</gene>
<dbReference type="PROSITE" id="PS00717">
    <property type="entry name" value="SIGMA54_1"/>
    <property type="match status" value="1"/>
</dbReference>
<feature type="domain" description="RNA polymerase sigma factor 54 core-binding" evidence="12">
    <location>
        <begin position="135"/>
        <end position="327"/>
    </location>
</feature>
<evidence type="ECO:0000313" key="13">
    <source>
        <dbReference type="EMBL" id="MBB6209058.1"/>
    </source>
</evidence>
<comment type="function">
    <text evidence="9">Sigma factors are initiation factors that promote the attachment of RNA polymerase to specific initiation sites and are then released.</text>
</comment>
<dbReference type="GO" id="GO:0001216">
    <property type="term" value="F:DNA-binding transcription activator activity"/>
    <property type="evidence" value="ECO:0007669"/>
    <property type="project" value="InterPro"/>
</dbReference>
<keyword evidence="7 9" id="KW-0238">DNA-binding</keyword>
<dbReference type="PRINTS" id="PR00045">
    <property type="entry name" value="SIGMA54FCT"/>
</dbReference>
<dbReference type="GO" id="GO:0006352">
    <property type="term" value="P:DNA-templated transcription initiation"/>
    <property type="evidence" value="ECO:0007669"/>
    <property type="project" value="InterPro"/>
</dbReference>
<keyword evidence="14" id="KW-1185">Reference proteome</keyword>
<dbReference type="Gene3D" id="1.10.10.60">
    <property type="entry name" value="Homeodomain-like"/>
    <property type="match status" value="1"/>
</dbReference>
<keyword evidence="6 9" id="KW-0731">Sigma factor</keyword>
<name>A0A7X0DKL4_NOVIT</name>
<dbReference type="PROSITE" id="PS00718">
    <property type="entry name" value="SIGMA54_2"/>
    <property type="match status" value="1"/>
</dbReference>
<evidence type="ECO:0000256" key="8">
    <source>
        <dbReference type="ARBA" id="ARBA00023163"/>
    </source>
</evidence>
<dbReference type="PANTHER" id="PTHR32248">
    <property type="entry name" value="RNA POLYMERASE SIGMA-54 FACTOR"/>
    <property type="match status" value="1"/>
</dbReference>
<dbReference type="GO" id="GO:0000428">
    <property type="term" value="C:DNA-directed RNA polymerase complex"/>
    <property type="evidence" value="ECO:0007669"/>
    <property type="project" value="UniProtKB-KW"/>
</dbReference>
<evidence type="ECO:0000256" key="9">
    <source>
        <dbReference type="PIRNR" id="PIRNR000774"/>
    </source>
</evidence>
<evidence type="ECO:0000256" key="4">
    <source>
        <dbReference type="ARBA" id="ARBA00022695"/>
    </source>
</evidence>
<evidence type="ECO:0000256" key="10">
    <source>
        <dbReference type="SAM" id="MobiDB-lite"/>
    </source>
</evidence>
<evidence type="ECO:0000313" key="14">
    <source>
        <dbReference type="Proteomes" id="UP000544872"/>
    </source>
</evidence>
<evidence type="ECO:0000256" key="6">
    <source>
        <dbReference type="ARBA" id="ARBA00023082"/>
    </source>
</evidence>
<evidence type="ECO:0000256" key="5">
    <source>
        <dbReference type="ARBA" id="ARBA00023015"/>
    </source>
</evidence>
<dbReference type="PANTHER" id="PTHR32248:SF4">
    <property type="entry name" value="RNA POLYMERASE SIGMA-54 FACTOR"/>
    <property type="match status" value="1"/>
</dbReference>
<dbReference type="Gene3D" id="1.10.10.1330">
    <property type="entry name" value="RNA polymerase sigma-54 factor, core-binding domain"/>
    <property type="match status" value="1"/>
</dbReference>
<proteinExistence type="inferred from homology"/>
<evidence type="ECO:0000256" key="7">
    <source>
        <dbReference type="ARBA" id="ARBA00023125"/>
    </source>
</evidence>
<comment type="caution">
    <text evidence="13">The sequence shown here is derived from an EMBL/GenBank/DDBJ whole genome shotgun (WGS) entry which is preliminary data.</text>
</comment>
<reference evidence="13 14" key="1">
    <citation type="submission" date="2020-08" db="EMBL/GenBank/DDBJ databases">
        <title>Genomic Encyclopedia of Type Strains, Phase IV (KMG-IV): sequencing the most valuable type-strain genomes for metagenomic binning, comparative biology and taxonomic classification.</title>
        <authorList>
            <person name="Goeker M."/>
        </authorList>
    </citation>
    <scope>NUCLEOTIDE SEQUENCE [LARGE SCALE GENOMIC DNA]</scope>
    <source>
        <strain evidence="13 14">DSM 11590</strain>
    </source>
</reference>
<dbReference type="PIRSF" id="PIRSF000774">
    <property type="entry name" value="RpoN"/>
    <property type="match status" value="1"/>
</dbReference>
<dbReference type="EMBL" id="JACIIX010000001">
    <property type="protein sequence ID" value="MBB6209058.1"/>
    <property type="molecule type" value="Genomic_DNA"/>
</dbReference>
<evidence type="ECO:0000259" key="11">
    <source>
        <dbReference type="Pfam" id="PF04552"/>
    </source>
</evidence>
<dbReference type="InterPro" id="IPR038709">
    <property type="entry name" value="RpoN_core-bd_sf"/>
</dbReference>
<evidence type="ECO:0000256" key="1">
    <source>
        <dbReference type="ARBA" id="ARBA00008798"/>
    </source>
</evidence>
<dbReference type="GO" id="GO:0003677">
    <property type="term" value="F:DNA binding"/>
    <property type="evidence" value="ECO:0007669"/>
    <property type="project" value="UniProtKB-KW"/>
</dbReference>
<dbReference type="Pfam" id="PF04963">
    <property type="entry name" value="Sigma54_CBD"/>
    <property type="match status" value="1"/>
</dbReference>
<evidence type="ECO:0000256" key="3">
    <source>
        <dbReference type="ARBA" id="ARBA00022679"/>
    </source>
</evidence>
<organism evidence="13 14">
    <name type="scientific">Novispirillum itersonii</name>
    <name type="common">Aquaspirillum itersonii</name>
    <dbReference type="NCBI Taxonomy" id="189"/>
    <lineage>
        <taxon>Bacteria</taxon>
        <taxon>Pseudomonadati</taxon>
        <taxon>Pseudomonadota</taxon>
        <taxon>Alphaproteobacteria</taxon>
        <taxon>Rhodospirillales</taxon>
        <taxon>Novispirillaceae</taxon>
        <taxon>Novispirillum</taxon>
    </lineage>
</organism>
<dbReference type="Pfam" id="PF00309">
    <property type="entry name" value="Sigma54_AID"/>
    <property type="match status" value="1"/>
</dbReference>
<dbReference type="InterPro" id="IPR007046">
    <property type="entry name" value="RNA_pol_sigma_54_core-bd"/>
</dbReference>
<protein>
    <recommendedName>
        <fullName evidence="9">RNA polymerase sigma-54 factor</fullName>
    </recommendedName>
</protein>
<evidence type="ECO:0000256" key="2">
    <source>
        <dbReference type="ARBA" id="ARBA00022478"/>
    </source>
</evidence>
<feature type="region of interest" description="Disordered" evidence="10">
    <location>
        <begin position="46"/>
        <end position="131"/>
    </location>
</feature>
<dbReference type="RefSeq" id="WP_184260858.1">
    <property type="nucleotide sequence ID" value="NZ_JACIIX010000001.1"/>
</dbReference>
<accession>A0A7X0DKL4</accession>